<accession>A0A6J6ZZ42</accession>
<proteinExistence type="predicted"/>
<organism evidence="1">
    <name type="scientific">freshwater metagenome</name>
    <dbReference type="NCBI Taxonomy" id="449393"/>
    <lineage>
        <taxon>unclassified sequences</taxon>
        <taxon>metagenomes</taxon>
        <taxon>ecological metagenomes</taxon>
    </lineage>
</organism>
<dbReference type="EMBL" id="CAFAAQ010000264">
    <property type="protein sequence ID" value="CAB4825460.1"/>
    <property type="molecule type" value="Genomic_DNA"/>
</dbReference>
<gene>
    <name evidence="1" type="ORF">UFOPK3046_01983</name>
</gene>
<evidence type="ECO:0000313" key="1">
    <source>
        <dbReference type="EMBL" id="CAB4825460.1"/>
    </source>
</evidence>
<dbReference type="AlphaFoldDB" id="A0A6J6ZZ42"/>
<name>A0A6J6ZZ42_9ZZZZ</name>
<reference evidence="1" key="1">
    <citation type="submission" date="2020-05" db="EMBL/GenBank/DDBJ databases">
        <authorList>
            <person name="Chiriac C."/>
            <person name="Salcher M."/>
            <person name="Ghai R."/>
            <person name="Kavagutti S V."/>
        </authorList>
    </citation>
    <scope>NUCLEOTIDE SEQUENCE</scope>
</reference>
<protein>
    <submittedName>
        <fullName evidence="1">Unannotated protein</fullName>
    </submittedName>
</protein>
<sequence>MLDGFCLGRLEGGRRNGGDRSMGDGRLGHYCSCTRSLLGRKQHFDFSVGNLSHADSELGGSLGHPSGLVVGCRIWFVLCSVLHTPCTHHYWSSALGWPCSCWLKARTNGPNYKSIYTKCSLDRLGDCCCCMVTTCTRRCPTSGRKCSLSSRRDISSATERGGLRISTSNCLGVGDTTSMGRDHKEFCPGRKR</sequence>